<dbReference type="EMBL" id="MT144253">
    <property type="protein sequence ID" value="QJA51325.1"/>
    <property type="molecule type" value="Genomic_DNA"/>
</dbReference>
<dbReference type="AlphaFoldDB" id="A0A6H1ZVN3"/>
<protein>
    <submittedName>
        <fullName evidence="1">Uncharacterized protein</fullName>
    </submittedName>
</protein>
<accession>A0A6H1ZVN3</accession>
<organism evidence="1">
    <name type="scientific">viral metagenome</name>
    <dbReference type="NCBI Taxonomy" id="1070528"/>
    <lineage>
        <taxon>unclassified sequences</taxon>
        <taxon>metagenomes</taxon>
        <taxon>organismal metagenomes</taxon>
    </lineage>
</organism>
<evidence type="ECO:0000313" key="1">
    <source>
        <dbReference type="EMBL" id="QJA51325.1"/>
    </source>
</evidence>
<name>A0A6H1ZVN3_9ZZZZ</name>
<proteinExistence type="predicted"/>
<evidence type="ECO:0000313" key="2">
    <source>
        <dbReference type="EMBL" id="QJA78003.1"/>
    </source>
</evidence>
<reference evidence="1" key="1">
    <citation type="submission" date="2020-03" db="EMBL/GenBank/DDBJ databases">
        <title>The deep terrestrial virosphere.</title>
        <authorList>
            <person name="Holmfeldt K."/>
            <person name="Nilsson E."/>
            <person name="Simone D."/>
            <person name="Lopez-Fernandez M."/>
            <person name="Wu X."/>
            <person name="de Brujin I."/>
            <person name="Lundin D."/>
            <person name="Andersson A."/>
            <person name="Bertilsson S."/>
            <person name="Dopson M."/>
        </authorList>
    </citation>
    <scope>NUCLEOTIDE SEQUENCE</scope>
    <source>
        <strain evidence="2">MM415A01170</strain>
        <strain evidence="1">TM448A02069</strain>
    </source>
</reference>
<gene>
    <name evidence="2" type="ORF">MM415A01170_0010</name>
    <name evidence="1" type="ORF">TM448A02069_0009</name>
</gene>
<sequence length="247" mass="26483">MKTLTSIGAHVVADGIKKLRIRCVGYAESSEHYADAVVVSATSLALSIDGSADTTFSGASGTLLFATYTDLGKLVDEINSSPNWEAEIVAGLRTDAINGSELLARSTSVFRMYEEIGLYGDTSDSGVYRIGYLLESNKPFETVHGLSSQKTFHQNRVGLQRIRALINTSDAGAWDLSVYEVGPDRAASLGTLYNATPADNTEKDTGQTDAPMFHSKYGNSLYIVASDAAWADSGAYLGVEGFREQQP</sequence>
<dbReference type="EMBL" id="MT142314">
    <property type="protein sequence ID" value="QJA78003.1"/>
    <property type="molecule type" value="Genomic_DNA"/>
</dbReference>